<dbReference type="EMBL" id="CP025791">
    <property type="protein sequence ID" value="AUP81469.1"/>
    <property type="molecule type" value="Genomic_DNA"/>
</dbReference>
<name>A0A2K9PWM8_9FLAO</name>
<dbReference type="OrthoDB" id="1187639at2"/>
<evidence type="ECO:0000256" key="1">
    <source>
        <dbReference type="SAM" id="SignalP"/>
    </source>
</evidence>
<dbReference type="AlphaFoldDB" id="A0A2K9PWM8"/>
<accession>A0A2K9PWM8</accession>
<dbReference type="KEGG" id="fek:C1H87_23205"/>
<feature type="signal peptide" evidence="1">
    <location>
        <begin position="1"/>
        <end position="20"/>
    </location>
</feature>
<evidence type="ECO:0000313" key="2">
    <source>
        <dbReference type="EMBL" id="AUP81469.1"/>
    </source>
</evidence>
<feature type="chain" id="PRO_5014662483" evidence="1">
    <location>
        <begin position="21"/>
        <end position="238"/>
    </location>
</feature>
<gene>
    <name evidence="2" type="ORF">C1H87_23205</name>
</gene>
<dbReference type="Proteomes" id="UP000235826">
    <property type="component" value="Chromosome"/>
</dbReference>
<keyword evidence="3" id="KW-1185">Reference proteome</keyword>
<sequence>MKKLILLIIFICFYSFNFHSQNEQNSNNYYKWFDSVINVSNTSLLNGINFKEEYRTIEDNNQYFLTKQFLPGNVVYDGQSYYDIPMKYDIHNNELIIRLTDEKGHYLVIQLTKKHIENFKIDNHKFINADQLKLDIPVFSREGFYEVLFHNSNLSLFKKHIRDKRERLGDKFSYIEFVYKSKFLIKHNNKISNIRSKKDLIRLLPEQKKAINAFYDKNRVLRKSNYDTFLINLLKHLN</sequence>
<evidence type="ECO:0000313" key="3">
    <source>
        <dbReference type="Proteomes" id="UP000235826"/>
    </source>
</evidence>
<protein>
    <submittedName>
        <fullName evidence="2">Uncharacterized protein</fullName>
    </submittedName>
</protein>
<organism evidence="2 3">
    <name type="scientific">Flavivirga eckloniae</name>
    <dbReference type="NCBI Taxonomy" id="1803846"/>
    <lineage>
        <taxon>Bacteria</taxon>
        <taxon>Pseudomonadati</taxon>
        <taxon>Bacteroidota</taxon>
        <taxon>Flavobacteriia</taxon>
        <taxon>Flavobacteriales</taxon>
        <taxon>Flavobacteriaceae</taxon>
        <taxon>Flavivirga</taxon>
    </lineage>
</organism>
<keyword evidence="1" id="KW-0732">Signal</keyword>
<proteinExistence type="predicted"/>
<reference evidence="2 3" key="1">
    <citation type="submission" date="2018-01" db="EMBL/GenBank/DDBJ databases">
        <title>Complete genome sequence of Flavivirga eckloniae ECD14 isolated from seaweed Ecklonia cava.</title>
        <authorList>
            <person name="Lee J.H."/>
            <person name="Baik K.S."/>
            <person name="Seong C.N."/>
        </authorList>
    </citation>
    <scope>NUCLEOTIDE SEQUENCE [LARGE SCALE GENOMIC DNA]</scope>
    <source>
        <strain evidence="2 3">ECD14</strain>
    </source>
</reference>
<dbReference type="RefSeq" id="WP_102758111.1">
    <property type="nucleotide sequence ID" value="NZ_CP025791.1"/>
</dbReference>